<dbReference type="AlphaFoldDB" id="A0A5J9TQM8"/>
<evidence type="ECO:0000313" key="3">
    <source>
        <dbReference type="EMBL" id="TVU13644.1"/>
    </source>
</evidence>
<dbReference type="Proteomes" id="UP000324897">
    <property type="component" value="Unassembled WGS sequence"/>
</dbReference>
<dbReference type="GO" id="GO:0080043">
    <property type="term" value="F:quercetin 3-O-glucosyltransferase activity"/>
    <property type="evidence" value="ECO:0007669"/>
    <property type="project" value="TreeGrafter"/>
</dbReference>
<dbReference type="Gramene" id="TVU13644">
    <property type="protein sequence ID" value="TVU13644"/>
    <property type="gene ID" value="EJB05_37064"/>
</dbReference>
<gene>
    <name evidence="3" type="ORF">EJB05_37064</name>
</gene>
<dbReference type="Gene3D" id="3.40.50.2000">
    <property type="entry name" value="Glycogen Phosphorylase B"/>
    <property type="match status" value="1"/>
</dbReference>
<name>A0A5J9TQM8_9POAL</name>
<comment type="similarity">
    <text evidence="1">Belongs to the UDP-glycosyltransferase family.</text>
</comment>
<evidence type="ECO:0000256" key="2">
    <source>
        <dbReference type="ARBA" id="ARBA00022679"/>
    </source>
</evidence>
<dbReference type="Pfam" id="PF00201">
    <property type="entry name" value="UDPGT"/>
    <property type="match status" value="1"/>
</dbReference>
<proteinExistence type="inferred from homology"/>
<dbReference type="SUPFAM" id="SSF53756">
    <property type="entry name" value="UDP-Glycosyltransferase/glycogen phosphorylase"/>
    <property type="match status" value="1"/>
</dbReference>
<feature type="non-terminal residue" evidence="3">
    <location>
        <position position="1"/>
    </location>
</feature>
<sequence length="61" mass="6751">MTNEQLLEFAWGLAGSGYAFVWNIRPDLVSSVEGRAQLMTWCPQEEVLAHEAVGVFLTHSG</sequence>
<dbReference type="OrthoDB" id="780888at2759"/>
<evidence type="ECO:0000313" key="4">
    <source>
        <dbReference type="Proteomes" id="UP000324897"/>
    </source>
</evidence>
<dbReference type="InterPro" id="IPR002213">
    <property type="entry name" value="UDP_glucos_trans"/>
</dbReference>
<accession>A0A5J9TQM8</accession>
<comment type="caution">
    <text evidence="3">The sequence shown here is derived from an EMBL/GenBank/DDBJ whole genome shotgun (WGS) entry which is preliminary data.</text>
</comment>
<keyword evidence="2" id="KW-0808">Transferase</keyword>
<dbReference type="PANTHER" id="PTHR11926:SF1517">
    <property type="entry name" value="GLYCOSYLTRANSFERASE"/>
    <property type="match status" value="1"/>
</dbReference>
<dbReference type="EMBL" id="RWGY01000031">
    <property type="protein sequence ID" value="TVU13644.1"/>
    <property type="molecule type" value="Genomic_DNA"/>
</dbReference>
<dbReference type="GO" id="GO:0080044">
    <property type="term" value="F:quercetin 7-O-glucosyltransferase activity"/>
    <property type="evidence" value="ECO:0007669"/>
    <property type="project" value="TreeGrafter"/>
</dbReference>
<reference evidence="3 4" key="1">
    <citation type="journal article" date="2019" name="Sci. Rep.">
        <title>A high-quality genome of Eragrostis curvula grass provides insights into Poaceae evolution and supports new strategies to enhance forage quality.</title>
        <authorList>
            <person name="Carballo J."/>
            <person name="Santos B.A.C.M."/>
            <person name="Zappacosta D."/>
            <person name="Garbus I."/>
            <person name="Selva J.P."/>
            <person name="Gallo C.A."/>
            <person name="Diaz A."/>
            <person name="Albertini E."/>
            <person name="Caccamo M."/>
            <person name="Echenique V."/>
        </authorList>
    </citation>
    <scope>NUCLEOTIDE SEQUENCE [LARGE SCALE GENOMIC DNA]</scope>
    <source>
        <strain evidence="4">cv. Victoria</strain>
        <tissue evidence="3">Leaf</tissue>
    </source>
</reference>
<evidence type="ECO:0000256" key="1">
    <source>
        <dbReference type="ARBA" id="ARBA00009995"/>
    </source>
</evidence>
<organism evidence="3 4">
    <name type="scientific">Eragrostis curvula</name>
    <name type="common">weeping love grass</name>
    <dbReference type="NCBI Taxonomy" id="38414"/>
    <lineage>
        <taxon>Eukaryota</taxon>
        <taxon>Viridiplantae</taxon>
        <taxon>Streptophyta</taxon>
        <taxon>Embryophyta</taxon>
        <taxon>Tracheophyta</taxon>
        <taxon>Spermatophyta</taxon>
        <taxon>Magnoliopsida</taxon>
        <taxon>Liliopsida</taxon>
        <taxon>Poales</taxon>
        <taxon>Poaceae</taxon>
        <taxon>PACMAD clade</taxon>
        <taxon>Chloridoideae</taxon>
        <taxon>Eragrostideae</taxon>
        <taxon>Eragrostidinae</taxon>
        <taxon>Eragrostis</taxon>
    </lineage>
</organism>
<keyword evidence="4" id="KW-1185">Reference proteome</keyword>
<protein>
    <submittedName>
        <fullName evidence="3">Uncharacterized protein</fullName>
    </submittedName>
</protein>
<dbReference type="PANTHER" id="PTHR11926">
    <property type="entry name" value="GLUCOSYL/GLUCURONOSYL TRANSFERASES"/>
    <property type="match status" value="1"/>
</dbReference>